<keyword evidence="1" id="KW-0175">Coiled coil</keyword>
<organism evidence="4">
    <name type="scientific">uncultured Desulfobacterium sp</name>
    <dbReference type="NCBI Taxonomy" id="201089"/>
    <lineage>
        <taxon>Bacteria</taxon>
        <taxon>Pseudomonadati</taxon>
        <taxon>Thermodesulfobacteriota</taxon>
        <taxon>Desulfobacteria</taxon>
        <taxon>Desulfobacterales</taxon>
        <taxon>Desulfobacteriaceae</taxon>
        <taxon>Desulfobacterium</taxon>
        <taxon>environmental samples</taxon>
    </lineage>
</organism>
<evidence type="ECO:0000259" key="3">
    <source>
        <dbReference type="Pfam" id="PF24481"/>
    </source>
</evidence>
<dbReference type="InterPro" id="IPR056003">
    <property type="entry name" value="CT398_CC_hairpin"/>
</dbReference>
<dbReference type="AlphaFoldDB" id="A0A445MTN2"/>
<dbReference type="EMBL" id="OJIN01000061">
    <property type="protein sequence ID" value="SPD72805.1"/>
    <property type="molecule type" value="Genomic_DNA"/>
</dbReference>
<dbReference type="Pfam" id="PF24481">
    <property type="entry name" value="CT398_CC"/>
    <property type="match status" value="1"/>
</dbReference>
<reference evidence="4" key="1">
    <citation type="submission" date="2018-01" db="EMBL/GenBank/DDBJ databases">
        <authorList>
            <person name="Regsiter A."/>
            <person name="William W."/>
        </authorList>
    </citation>
    <scope>NUCLEOTIDE SEQUENCE</scope>
    <source>
        <strain evidence="4">TRIP AH-1</strain>
    </source>
</reference>
<dbReference type="InterPro" id="IPR003743">
    <property type="entry name" value="Zf-RING_7"/>
</dbReference>
<accession>A0A445MTN2</accession>
<proteinExistence type="predicted"/>
<evidence type="ECO:0000259" key="2">
    <source>
        <dbReference type="Pfam" id="PF02591"/>
    </source>
</evidence>
<dbReference type="InterPro" id="IPR052376">
    <property type="entry name" value="Oxidative_Scav/Glycosyltrans"/>
</dbReference>
<feature type="domain" description="C4-type zinc ribbon" evidence="2">
    <location>
        <begin position="218"/>
        <end position="249"/>
    </location>
</feature>
<evidence type="ECO:0000313" key="4">
    <source>
        <dbReference type="EMBL" id="SPD72805.1"/>
    </source>
</evidence>
<evidence type="ECO:0000256" key="1">
    <source>
        <dbReference type="SAM" id="Coils"/>
    </source>
</evidence>
<feature type="coiled-coil region" evidence="1">
    <location>
        <begin position="51"/>
        <end position="157"/>
    </location>
</feature>
<sequence length="259" mass="29970">MLGLPVCNICGLIHYEVTDLETTIKNLISLQNCDIQIKIIAKKIEDAPARLKGLSEDLAILEKQIDEEMAKFDSIKLEKRKIEKDIEEIDSKMAKSKNKLANIKSNKEYTAALKEIDDLGRDKNRLEETALELLEQIESMNVKSTEYKENKDQYRKKHEEDQKALNLELEGLIGDLKKFEDIRTDICKRIDETLLRQYDSIKNHKDGVGVSAVIKGICQACYMGIPPQKFNELMRGDKLMNCPHCMRIIYWGEDERYQE</sequence>
<dbReference type="Gene3D" id="1.10.287.1490">
    <property type="match status" value="1"/>
</dbReference>
<dbReference type="Pfam" id="PF02591">
    <property type="entry name" value="Zn_ribbon_9"/>
    <property type="match status" value="1"/>
</dbReference>
<name>A0A445MTN2_9BACT</name>
<protein>
    <submittedName>
        <fullName evidence="4">Zinc ribbon domain protein</fullName>
    </submittedName>
</protein>
<dbReference type="PANTHER" id="PTHR39082">
    <property type="entry name" value="PHOSPHOLIPASE C-BETA-2-RELATED"/>
    <property type="match status" value="1"/>
</dbReference>
<gene>
    <name evidence="4" type="ORF">PITCH_A1530035</name>
</gene>
<dbReference type="PANTHER" id="PTHR39082:SF1">
    <property type="entry name" value="SCAVENGER RECEPTOR CLASS A MEMBER 3"/>
    <property type="match status" value="1"/>
</dbReference>
<feature type="domain" description="CT398-like coiled coil hairpin" evidence="3">
    <location>
        <begin position="30"/>
        <end position="205"/>
    </location>
</feature>